<dbReference type="InterPro" id="IPR001623">
    <property type="entry name" value="DnaJ_domain"/>
</dbReference>
<accession>A0AA38GMY4</accession>
<dbReference type="Pfam" id="PF12572">
    <property type="entry name" value="DUF3752"/>
    <property type="match status" value="1"/>
</dbReference>
<comment type="caution">
    <text evidence="3">The sequence shown here is derived from an EMBL/GenBank/DDBJ whole genome shotgun (WGS) entry which is preliminary data.</text>
</comment>
<dbReference type="Gene3D" id="1.10.287.110">
    <property type="entry name" value="DnaJ domain"/>
    <property type="match status" value="1"/>
</dbReference>
<proteinExistence type="predicted"/>
<feature type="region of interest" description="Disordered" evidence="1">
    <location>
        <begin position="542"/>
        <end position="587"/>
    </location>
</feature>
<dbReference type="PANTHER" id="PTHR47422:SF1">
    <property type="entry name" value="DNAJ HEAT SHOCK N-TERMINAL DOMAIN-CONTAINING PROTEIN"/>
    <property type="match status" value="1"/>
</dbReference>
<dbReference type="Proteomes" id="UP000824469">
    <property type="component" value="Unassembled WGS sequence"/>
</dbReference>
<dbReference type="PROSITE" id="PS50076">
    <property type="entry name" value="DNAJ_2"/>
    <property type="match status" value="1"/>
</dbReference>
<dbReference type="SMART" id="SM00271">
    <property type="entry name" value="DnaJ"/>
    <property type="match status" value="1"/>
</dbReference>
<feature type="domain" description="J" evidence="2">
    <location>
        <begin position="342"/>
        <end position="406"/>
    </location>
</feature>
<protein>
    <recommendedName>
        <fullName evidence="2">J domain-containing protein</fullName>
    </recommendedName>
</protein>
<dbReference type="CDD" id="cd06257">
    <property type="entry name" value="DnaJ"/>
    <property type="match status" value="1"/>
</dbReference>
<dbReference type="SUPFAM" id="SSF46565">
    <property type="entry name" value="Chaperone J-domain"/>
    <property type="match status" value="1"/>
</dbReference>
<feature type="compositionally biased region" description="Basic residues" evidence="1">
    <location>
        <begin position="15"/>
        <end position="36"/>
    </location>
</feature>
<name>A0AA38GMY4_TAXCH</name>
<feature type="compositionally biased region" description="Basic and acidic residues" evidence="1">
    <location>
        <begin position="562"/>
        <end position="586"/>
    </location>
</feature>
<feature type="region of interest" description="Disordered" evidence="1">
    <location>
        <begin position="1"/>
        <end position="59"/>
    </location>
</feature>
<feature type="region of interest" description="Disordered" evidence="1">
    <location>
        <begin position="159"/>
        <end position="197"/>
    </location>
</feature>
<reference evidence="3 4" key="1">
    <citation type="journal article" date="2021" name="Nat. Plants">
        <title>The Taxus genome provides insights into paclitaxel biosynthesis.</title>
        <authorList>
            <person name="Xiong X."/>
            <person name="Gou J."/>
            <person name="Liao Q."/>
            <person name="Li Y."/>
            <person name="Zhou Q."/>
            <person name="Bi G."/>
            <person name="Li C."/>
            <person name="Du R."/>
            <person name="Wang X."/>
            <person name="Sun T."/>
            <person name="Guo L."/>
            <person name="Liang H."/>
            <person name="Lu P."/>
            <person name="Wu Y."/>
            <person name="Zhang Z."/>
            <person name="Ro D.K."/>
            <person name="Shang Y."/>
            <person name="Huang S."/>
            <person name="Yan J."/>
        </authorList>
    </citation>
    <scope>NUCLEOTIDE SEQUENCE [LARGE SCALE GENOMIC DNA]</scope>
    <source>
        <strain evidence="3">Ta-2019</strain>
    </source>
</reference>
<evidence type="ECO:0000313" key="3">
    <source>
        <dbReference type="EMBL" id="KAH9323835.1"/>
    </source>
</evidence>
<organism evidence="3 4">
    <name type="scientific">Taxus chinensis</name>
    <name type="common">Chinese yew</name>
    <name type="synonym">Taxus wallichiana var. chinensis</name>
    <dbReference type="NCBI Taxonomy" id="29808"/>
    <lineage>
        <taxon>Eukaryota</taxon>
        <taxon>Viridiplantae</taxon>
        <taxon>Streptophyta</taxon>
        <taxon>Embryophyta</taxon>
        <taxon>Tracheophyta</taxon>
        <taxon>Spermatophyta</taxon>
        <taxon>Pinopsida</taxon>
        <taxon>Pinidae</taxon>
        <taxon>Conifers II</taxon>
        <taxon>Cupressales</taxon>
        <taxon>Taxaceae</taxon>
        <taxon>Taxus</taxon>
    </lineage>
</organism>
<dbReference type="InterPro" id="IPR036869">
    <property type="entry name" value="J_dom_sf"/>
</dbReference>
<dbReference type="InterPro" id="IPR022226">
    <property type="entry name" value="DUF3752"/>
</dbReference>
<gene>
    <name evidence="3" type="ORF">KI387_018474</name>
</gene>
<evidence type="ECO:0000259" key="2">
    <source>
        <dbReference type="PROSITE" id="PS50076"/>
    </source>
</evidence>
<evidence type="ECO:0000256" key="1">
    <source>
        <dbReference type="SAM" id="MobiDB-lite"/>
    </source>
</evidence>
<feature type="compositionally biased region" description="Basic and acidic residues" evidence="1">
    <location>
        <begin position="171"/>
        <end position="186"/>
    </location>
</feature>
<sequence length="607" mass="67834">MRMRTMRGIETGKGEKKRKREKHERKGSKNDRKTRHLGSGSDEDLGSSSPADVDVDDRNVDTPQKLVRHILKKFPSIKQELRQLLKMMDDGQAVDIQGISSKSLLKFLKKLFQSLNLKKTGKGVYVLPKGASPCLEAVGPLIECDFSIAPENQCKPKEEYLQKQQSDLQEGESKDNDGNDAIHVEVPEPAADSPLSTKRRVIGPAMPSAEMLAVAAKLTEAEAALSEERCPVEKFQGSREGIGERCSDRTPLHQLLLLKQNQQMTQSDLKRTSMSKVAKIYTALLNAIVTLDGCLEALGNKLSEHGALTPILGECNVKLAALQSHNTMAIQVTRIIALDVSNPYEVLGLNRAAAAESMKKRYWKLSLLVHPDKCSHPEAHQAFTILNQAFKDLQDPTKRSAIDDKIIQREEKEEFEAELKARHEAAQWRRLRGEAVSGDDELLGEGNIAPKRDDWMTTLPPERKAGVSMHSTFFSKSEKAERGDASNWTDTPLEKAEKAKMHYLETYKQAALTTVDNGIDTLEQKRSSAAAELMDNYNKSKRSVSLVEKHHQEKKKVSKKVKPSEKQQEEEWSGKHPWKPWDRDTDLAAGRQAVKLDANTSVQGLNS</sequence>
<keyword evidence="4" id="KW-1185">Reference proteome</keyword>
<dbReference type="PRINTS" id="PR00625">
    <property type="entry name" value="JDOMAIN"/>
</dbReference>
<feature type="non-terminal residue" evidence="3">
    <location>
        <position position="607"/>
    </location>
</feature>
<dbReference type="OMA" id="NLDSENM"/>
<feature type="compositionally biased region" description="Basic residues" evidence="1">
    <location>
        <begin position="552"/>
        <end position="561"/>
    </location>
</feature>
<dbReference type="PANTHER" id="PTHR47422">
    <property type="entry name" value="DNAJ HEAT SHOCK N-TERMINAL DOMAIN-CONTAINING PROTEIN"/>
    <property type="match status" value="1"/>
</dbReference>
<dbReference type="EMBL" id="JAHRHJ020000003">
    <property type="protein sequence ID" value="KAH9323835.1"/>
    <property type="molecule type" value="Genomic_DNA"/>
</dbReference>
<dbReference type="Pfam" id="PF00226">
    <property type="entry name" value="DnaJ"/>
    <property type="match status" value="1"/>
</dbReference>
<dbReference type="AlphaFoldDB" id="A0AA38GMY4"/>
<evidence type="ECO:0000313" key="4">
    <source>
        <dbReference type="Proteomes" id="UP000824469"/>
    </source>
</evidence>